<dbReference type="Proteomes" id="UP000069940">
    <property type="component" value="Unassembled WGS sequence"/>
</dbReference>
<protein>
    <recommendedName>
        <fullName evidence="9">Secreted protein</fullName>
    </recommendedName>
</protein>
<feature type="chain" id="PRO_5046843581" description="Secreted protein" evidence="6">
    <location>
        <begin position="19"/>
        <end position="287"/>
    </location>
</feature>
<dbReference type="InterPro" id="IPR036728">
    <property type="entry name" value="PBP_GOBP_sf"/>
</dbReference>
<dbReference type="InterPro" id="IPR006170">
    <property type="entry name" value="PBP/GOBP"/>
</dbReference>
<evidence type="ECO:0000256" key="4">
    <source>
        <dbReference type="ARBA" id="ARBA00022729"/>
    </source>
</evidence>
<reference evidence="7" key="2">
    <citation type="submission" date="2025-05" db="UniProtKB">
        <authorList>
            <consortium name="EnsemblMetazoa"/>
        </authorList>
    </citation>
    <scope>IDENTIFICATION</scope>
    <source>
        <strain evidence="7">Foshan</strain>
    </source>
</reference>
<name>A0ABM1YHJ1_AEDAL</name>
<dbReference type="RefSeq" id="XP_029727120.2">
    <property type="nucleotide sequence ID" value="XM_029871260.2"/>
</dbReference>
<comment type="subcellular location">
    <subcellularLocation>
        <location evidence="1">Secreted</location>
    </subcellularLocation>
</comment>
<proteinExistence type="inferred from homology"/>
<keyword evidence="5" id="KW-1015">Disulfide bond</keyword>
<dbReference type="SUPFAM" id="SSF47565">
    <property type="entry name" value="Insect pheromone/odorant-binding proteins"/>
    <property type="match status" value="1"/>
</dbReference>
<organism evidence="7 8">
    <name type="scientific">Aedes albopictus</name>
    <name type="common">Asian tiger mosquito</name>
    <name type="synonym">Stegomyia albopicta</name>
    <dbReference type="NCBI Taxonomy" id="7160"/>
    <lineage>
        <taxon>Eukaryota</taxon>
        <taxon>Metazoa</taxon>
        <taxon>Ecdysozoa</taxon>
        <taxon>Arthropoda</taxon>
        <taxon>Hexapoda</taxon>
        <taxon>Insecta</taxon>
        <taxon>Pterygota</taxon>
        <taxon>Neoptera</taxon>
        <taxon>Endopterygota</taxon>
        <taxon>Diptera</taxon>
        <taxon>Nematocera</taxon>
        <taxon>Culicoidea</taxon>
        <taxon>Culicidae</taxon>
        <taxon>Culicinae</taxon>
        <taxon>Aedini</taxon>
        <taxon>Aedes</taxon>
        <taxon>Stegomyia</taxon>
    </lineage>
</organism>
<dbReference type="PANTHER" id="PTHR11857">
    <property type="entry name" value="ODORANT BINDING PROTEIN-RELATED"/>
    <property type="match status" value="1"/>
</dbReference>
<sequence>MRTLAIFVLVGLVSVAVSEYIHYIINKSFDNALKECAQYYEVSTCDLNQYVAESYPDKPEVRRLVRCTLINLQSWYDATGLIQSEIVNFFEPSPADDCYVNRTQACLNALNATVDPTDVYNAAYQSFMCYFRNYGNLVSTDQFLRYAPLEYTQALATTTEVLELSQDTLVEFCKGNILNNDQFPTFLYQSSVRFGFFTVLGGVQLKRLYNQFGNAQLLAPETQQCVQKVAEDYCGSDDTTIMYQTHVQCLEGLVPTVQLLREFAKTQVSDPSVCDCTSPQIQVYNLV</sequence>
<evidence type="ECO:0000313" key="7">
    <source>
        <dbReference type="EnsemblMetazoa" id="AALFPA23_009206.P12636"/>
    </source>
</evidence>
<dbReference type="PANTHER" id="PTHR11857:SF46">
    <property type="entry name" value="GENERAL ODORANT-BINDING PROTEIN 99A-RELATED"/>
    <property type="match status" value="1"/>
</dbReference>
<dbReference type="Pfam" id="PF01395">
    <property type="entry name" value="PBP_GOBP"/>
    <property type="match status" value="1"/>
</dbReference>
<evidence type="ECO:0000256" key="6">
    <source>
        <dbReference type="SAM" id="SignalP"/>
    </source>
</evidence>
<keyword evidence="3" id="KW-0964">Secreted</keyword>
<dbReference type="EnsemblMetazoa" id="AALFPA23_009206.R12636">
    <property type="protein sequence ID" value="AALFPA23_009206.P12636"/>
    <property type="gene ID" value="AALFPA23_009206"/>
</dbReference>
<evidence type="ECO:0000256" key="5">
    <source>
        <dbReference type="ARBA" id="ARBA00023157"/>
    </source>
</evidence>
<dbReference type="GeneID" id="109421590"/>
<reference evidence="8" key="1">
    <citation type="journal article" date="2015" name="Proc. Natl. Acad. Sci. U.S.A.">
        <title>Genome sequence of the Asian Tiger mosquito, Aedes albopictus, reveals insights into its biology, genetics, and evolution.</title>
        <authorList>
            <person name="Chen X.G."/>
            <person name="Jiang X."/>
            <person name="Gu J."/>
            <person name="Xu M."/>
            <person name="Wu Y."/>
            <person name="Deng Y."/>
            <person name="Zhang C."/>
            <person name="Bonizzoni M."/>
            <person name="Dermauw W."/>
            <person name="Vontas J."/>
            <person name="Armbruster P."/>
            <person name="Huang X."/>
            <person name="Yang Y."/>
            <person name="Zhang H."/>
            <person name="He W."/>
            <person name="Peng H."/>
            <person name="Liu Y."/>
            <person name="Wu K."/>
            <person name="Chen J."/>
            <person name="Lirakis M."/>
            <person name="Topalis P."/>
            <person name="Van Leeuwen T."/>
            <person name="Hall A.B."/>
            <person name="Jiang X."/>
            <person name="Thorpe C."/>
            <person name="Mueller R.L."/>
            <person name="Sun C."/>
            <person name="Waterhouse R.M."/>
            <person name="Yan G."/>
            <person name="Tu Z.J."/>
            <person name="Fang X."/>
            <person name="James A.A."/>
        </authorList>
    </citation>
    <scope>NUCLEOTIDE SEQUENCE [LARGE SCALE GENOMIC DNA]</scope>
    <source>
        <strain evidence="8">Foshan</strain>
    </source>
</reference>
<evidence type="ECO:0000256" key="3">
    <source>
        <dbReference type="ARBA" id="ARBA00022525"/>
    </source>
</evidence>
<keyword evidence="8" id="KW-1185">Reference proteome</keyword>
<evidence type="ECO:0000313" key="8">
    <source>
        <dbReference type="Proteomes" id="UP000069940"/>
    </source>
</evidence>
<evidence type="ECO:0000256" key="2">
    <source>
        <dbReference type="ARBA" id="ARBA00008098"/>
    </source>
</evidence>
<dbReference type="CDD" id="cd23992">
    <property type="entry name" value="PBP_GOBP"/>
    <property type="match status" value="1"/>
</dbReference>
<dbReference type="Gene3D" id="1.10.238.20">
    <property type="entry name" value="Pheromone/general odorant binding protein domain"/>
    <property type="match status" value="1"/>
</dbReference>
<comment type="similarity">
    <text evidence="2">Belongs to the PBP/GOBP family.</text>
</comment>
<evidence type="ECO:0000256" key="1">
    <source>
        <dbReference type="ARBA" id="ARBA00004613"/>
    </source>
</evidence>
<evidence type="ECO:0008006" key="9">
    <source>
        <dbReference type="Google" id="ProtNLM"/>
    </source>
</evidence>
<feature type="signal peptide" evidence="6">
    <location>
        <begin position="1"/>
        <end position="18"/>
    </location>
</feature>
<accession>A0ABM1YHJ1</accession>
<keyword evidence="4 6" id="KW-0732">Signal</keyword>